<dbReference type="InterPro" id="IPR047057">
    <property type="entry name" value="MerR_fam"/>
</dbReference>
<evidence type="ECO:0000313" key="6">
    <source>
        <dbReference type="EMBL" id="VAX37365.1"/>
    </source>
</evidence>
<evidence type="ECO:0000256" key="3">
    <source>
        <dbReference type="ARBA" id="ARBA00023125"/>
    </source>
</evidence>
<keyword evidence="3" id="KW-0238">DNA-binding</keyword>
<dbReference type="Gene3D" id="1.10.1660.10">
    <property type="match status" value="1"/>
</dbReference>
<dbReference type="CDD" id="cd00592">
    <property type="entry name" value="HTH_MerR-like"/>
    <property type="match status" value="1"/>
</dbReference>
<proteinExistence type="predicted"/>
<evidence type="ECO:0000256" key="2">
    <source>
        <dbReference type="ARBA" id="ARBA00023015"/>
    </source>
</evidence>
<evidence type="ECO:0000256" key="4">
    <source>
        <dbReference type="ARBA" id="ARBA00023163"/>
    </source>
</evidence>
<sequence length="61" mass="7264">MDKKMTITEVADIVGVTPKTIMRWEKVGKVRRAKRDFRGWRIYDDEDVSQIREIREAIVEV</sequence>
<dbReference type="InterPro" id="IPR009061">
    <property type="entry name" value="DNA-bd_dom_put_sf"/>
</dbReference>
<dbReference type="PANTHER" id="PTHR30204">
    <property type="entry name" value="REDOX-CYCLING DRUG-SENSING TRANSCRIPTIONAL ACTIVATOR SOXR"/>
    <property type="match status" value="1"/>
</dbReference>
<accession>A0A3B1DY85</accession>
<evidence type="ECO:0000256" key="1">
    <source>
        <dbReference type="ARBA" id="ARBA00022491"/>
    </source>
</evidence>
<organism evidence="6">
    <name type="scientific">hydrothermal vent metagenome</name>
    <dbReference type="NCBI Taxonomy" id="652676"/>
    <lineage>
        <taxon>unclassified sequences</taxon>
        <taxon>metagenomes</taxon>
        <taxon>ecological metagenomes</taxon>
    </lineage>
</organism>
<keyword evidence="4" id="KW-0804">Transcription</keyword>
<keyword evidence="1" id="KW-0678">Repressor</keyword>
<dbReference type="InterPro" id="IPR000551">
    <property type="entry name" value="MerR-type_HTH_dom"/>
</dbReference>
<dbReference type="PANTHER" id="PTHR30204:SF69">
    <property type="entry name" value="MERR-FAMILY TRANSCRIPTIONAL REGULATOR"/>
    <property type="match status" value="1"/>
</dbReference>
<dbReference type="GO" id="GO:0003677">
    <property type="term" value="F:DNA binding"/>
    <property type="evidence" value="ECO:0007669"/>
    <property type="project" value="UniProtKB-KW"/>
</dbReference>
<dbReference type="Pfam" id="PF13411">
    <property type="entry name" value="MerR_1"/>
    <property type="match status" value="1"/>
</dbReference>
<dbReference type="SUPFAM" id="SSF46955">
    <property type="entry name" value="Putative DNA-binding domain"/>
    <property type="match status" value="1"/>
</dbReference>
<dbReference type="EMBL" id="UOGJ01000127">
    <property type="protein sequence ID" value="VAX37365.1"/>
    <property type="molecule type" value="Genomic_DNA"/>
</dbReference>
<keyword evidence="2" id="KW-0805">Transcription regulation</keyword>
<evidence type="ECO:0000259" key="5">
    <source>
        <dbReference type="PROSITE" id="PS50937"/>
    </source>
</evidence>
<dbReference type="GO" id="GO:0003700">
    <property type="term" value="F:DNA-binding transcription factor activity"/>
    <property type="evidence" value="ECO:0007669"/>
    <property type="project" value="InterPro"/>
</dbReference>
<name>A0A3B1DY85_9ZZZZ</name>
<protein>
    <recommendedName>
        <fullName evidence="5">HTH merR-type domain-containing protein</fullName>
    </recommendedName>
</protein>
<dbReference type="AlphaFoldDB" id="A0A3B1DY85"/>
<gene>
    <name evidence="6" type="ORF">MNBD_UNCLBAC01-895</name>
</gene>
<reference evidence="6" key="1">
    <citation type="submission" date="2018-06" db="EMBL/GenBank/DDBJ databases">
        <authorList>
            <person name="Zhirakovskaya E."/>
        </authorList>
    </citation>
    <scope>NUCLEOTIDE SEQUENCE</scope>
</reference>
<feature type="domain" description="HTH merR-type" evidence="5">
    <location>
        <begin position="4"/>
        <end position="61"/>
    </location>
</feature>
<dbReference type="PROSITE" id="PS50937">
    <property type="entry name" value="HTH_MERR_2"/>
    <property type="match status" value="1"/>
</dbReference>